<organism evidence="1 2">
    <name type="scientific">Veillonella tobetsuensis</name>
    <dbReference type="NCBI Taxonomy" id="1110546"/>
    <lineage>
        <taxon>Bacteria</taxon>
        <taxon>Bacillati</taxon>
        <taxon>Bacillota</taxon>
        <taxon>Negativicutes</taxon>
        <taxon>Veillonellales</taxon>
        <taxon>Veillonellaceae</taxon>
        <taxon>Veillonella</taxon>
    </lineage>
</organism>
<accession>A0A480B1R5</accession>
<dbReference type="AlphaFoldDB" id="A0A480B1R5"/>
<proteinExistence type="predicted"/>
<comment type="caution">
    <text evidence="1">The sequence shown here is derived from an EMBL/GenBank/DDBJ whole genome shotgun (WGS) entry which is preliminary data.</text>
</comment>
<dbReference type="Proteomes" id="UP000300381">
    <property type="component" value="Unassembled WGS sequence"/>
</dbReference>
<name>A0A480B1R5_9FIRM</name>
<protein>
    <submittedName>
        <fullName evidence="1">Uncharacterized protein</fullName>
    </submittedName>
</protein>
<reference evidence="1 2" key="1">
    <citation type="submission" date="2019-03" db="EMBL/GenBank/DDBJ databases">
        <title>Draft genome sequences of two Veillonella tobetsuensis clinical isolates from intraoperative bronchial fluids of elderly patients with pulmonary carcinoma.</title>
        <authorList>
            <person name="Akiyama T."/>
        </authorList>
    </citation>
    <scope>NUCLEOTIDE SEQUENCE [LARGE SCALE GENOMIC DNA]</scope>
    <source>
        <strain evidence="1 2">PAGU 1578</strain>
    </source>
</reference>
<sequence length="46" mass="5217">MSKNILVDAYNLTKILTSIRKYRKRATSIDMLIDVALISAILCTFV</sequence>
<dbReference type="EMBL" id="BJCQ01000016">
    <property type="protein sequence ID" value="GCL67120.1"/>
    <property type="molecule type" value="Genomic_DNA"/>
</dbReference>
<evidence type="ECO:0000313" key="1">
    <source>
        <dbReference type="EMBL" id="GCL67120.1"/>
    </source>
</evidence>
<evidence type="ECO:0000313" key="2">
    <source>
        <dbReference type="Proteomes" id="UP000300381"/>
    </source>
</evidence>
<gene>
    <name evidence="1" type="ORF">PAGU1578_07410</name>
</gene>